<gene>
    <name evidence="2" type="ORF">Aco04nite_36630</name>
</gene>
<dbReference type="PANTHER" id="PTHR45138">
    <property type="entry name" value="REGULATORY COMPONENTS OF SENSORY TRANSDUCTION SYSTEM"/>
    <property type="match status" value="1"/>
</dbReference>
<organism evidence="2 3">
    <name type="scientific">Winogradskya consettensis</name>
    <dbReference type="NCBI Taxonomy" id="113560"/>
    <lineage>
        <taxon>Bacteria</taxon>
        <taxon>Bacillati</taxon>
        <taxon>Actinomycetota</taxon>
        <taxon>Actinomycetes</taxon>
        <taxon>Micromonosporales</taxon>
        <taxon>Micromonosporaceae</taxon>
        <taxon>Winogradskya</taxon>
    </lineage>
</organism>
<dbReference type="GO" id="GO:0005886">
    <property type="term" value="C:plasma membrane"/>
    <property type="evidence" value="ECO:0007669"/>
    <property type="project" value="TreeGrafter"/>
</dbReference>
<dbReference type="EMBL" id="BOQP01000017">
    <property type="protein sequence ID" value="GIM73693.1"/>
    <property type="molecule type" value="Genomic_DNA"/>
</dbReference>
<feature type="domain" description="GGDEF" evidence="1">
    <location>
        <begin position="387"/>
        <end position="517"/>
    </location>
</feature>
<evidence type="ECO:0000259" key="1">
    <source>
        <dbReference type="PROSITE" id="PS50887"/>
    </source>
</evidence>
<evidence type="ECO:0000313" key="2">
    <source>
        <dbReference type="EMBL" id="GIM73693.1"/>
    </source>
</evidence>
<dbReference type="SUPFAM" id="SSF55073">
    <property type="entry name" value="Nucleotide cyclase"/>
    <property type="match status" value="1"/>
</dbReference>
<dbReference type="InterPro" id="IPR043128">
    <property type="entry name" value="Rev_trsase/Diguanyl_cyclase"/>
</dbReference>
<dbReference type="InterPro" id="IPR050469">
    <property type="entry name" value="Diguanylate_Cyclase"/>
</dbReference>
<protein>
    <submittedName>
        <fullName evidence="2">Diguanylate cyclase</fullName>
    </submittedName>
</protein>
<dbReference type="Pfam" id="PF00990">
    <property type="entry name" value="GGDEF"/>
    <property type="match status" value="1"/>
</dbReference>
<dbReference type="GO" id="GO:0043709">
    <property type="term" value="P:cell adhesion involved in single-species biofilm formation"/>
    <property type="evidence" value="ECO:0007669"/>
    <property type="project" value="TreeGrafter"/>
</dbReference>
<dbReference type="GO" id="GO:1902201">
    <property type="term" value="P:negative regulation of bacterial-type flagellum-dependent cell motility"/>
    <property type="evidence" value="ECO:0007669"/>
    <property type="project" value="TreeGrafter"/>
</dbReference>
<accession>A0A919VYG9</accession>
<name>A0A919VYG9_9ACTN</name>
<dbReference type="SMART" id="SM00267">
    <property type="entry name" value="GGDEF"/>
    <property type="match status" value="1"/>
</dbReference>
<evidence type="ECO:0000313" key="3">
    <source>
        <dbReference type="Proteomes" id="UP000680865"/>
    </source>
</evidence>
<dbReference type="AlphaFoldDB" id="A0A919VYG9"/>
<dbReference type="PANTHER" id="PTHR45138:SF9">
    <property type="entry name" value="DIGUANYLATE CYCLASE DGCM-RELATED"/>
    <property type="match status" value="1"/>
</dbReference>
<sequence length="517" mass="56580">MENLPAVVSPYGAYAGLGLHIHDLTIRGHHGETLIAADAAEGALRILGDGRTYRVSRLGRMYALSALGRPDEALRIGEELVADTGPSTGPRTTDAKILADTARMLIQVGRMDEGLHYVARAMAMLDVVPRKSLRYFSAMASLADAAREAELFELAEVAMLQAINAFEEPNDIYRSGAELQYAEFLLEWALRLEQVQREEEAAVILGKSVTILTYWSDRGTDAPIGEALLALGYAKQGRLTAAQELVDEHLMPMRAGGHNHETRALHMAHGLVLRAAGDLRAARREFLAGDELCVLPAQRLNFQFELAVTAAMQSPGEASSTMLGALHAHIRMLWQLRLDRRTMLHQSYKRVELEAARKSADRQATSDALTGLGNRRMFDSRMSSMSGAGALLLIDVDRFKAINDEFSHGVGDRVLGEIAAVLRAHCRHDEVAIRFGGDEFALFLSTGELESRQVAERIRQVILSRDWSTIAPGLRVTLSMGLATCRPGETGDDLYTRADANLYAAKRGGRNRLAAAA</sequence>
<dbReference type="InterPro" id="IPR029787">
    <property type="entry name" value="Nucleotide_cyclase"/>
</dbReference>
<keyword evidence="3" id="KW-1185">Reference proteome</keyword>
<dbReference type="CDD" id="cd01949">
    <property type="entry name" value="GGDEF"/>
    <property type="match status" value="1"/>
</dbReference>
<dbReference type="GO" id="GO:0052621">
    <property type="term" value="F:diguanylate cyclase activity"/>
    <property type="evidence" value="ECO:0007669"/>
    <property type="project" value="TreeGrafter"/>
</dbReference>
<dbReference type="RefSeq" id="WP_212998415.1">
    <property type="nucleotide sequence ID" value="NZ_BAAATW010000012.1"/>
</dbReference>
<dbReference type="NCBIfam" id="TIGR00254">
    <property type="entry name" value="GGDEF"/>
    <property type="match status" value="1"/>
</dbReference>
<dbReference type="InterPro" id="IPR000160">
    <property type="entry name" value="GGDEF_dom"/>
</dbReference>
<dbReference type="Proteomes" id="UP000680865">
    <property type="component" value="Unassembled WGS sequence"/>
</dbReference>
<comment type="caution">
    <text evidence="2">The sequence shown here is derived from an EMBL/GenBank/DDBJ whole genome shotgun (WGS) entry which is preliminary data.</text>
</comment>
<dbReference type="PROSITE" id="PS50887">
    <property type="entry name" value="GGDEF"/>
    <property type="match status" value="1"/>
</dbReference>
<proteinExistence type="predicted"/>
<dbReference type="InterPro" id="IPR011990">
    <property type="entry name" value="TPR-like_helical_dom_sf"/>
</dbReference>
<reference evidence="2" key="1">
    <citation type="submission" date="2021-03" db="EMBL/GenBank/DDBJ databases">
        <title>Whole genome shotgun sequence of Actinoplanes consettensis NBRC 14913.</title>
        <authorList>
            <person name="Komaki H."/>
            <person name="Tamura T."/>
        </authorList>
    </citation>
    <scope>NUCLEOTIDE SEQUENCE</scope>
    <source>
        <strain evidence="2">NBRC 14913</strain>
    </source>
</reference>
<dbReference type="Gene3D" id="1.25.40.10">
    <property type="entry name" value="Tetratricopeptide repeat domain"/>
    <property type="match status" value="1"/>
</dbReference>
<dbReference type="Gene3D" id="3.30.70.270">
    <property type="match status" value="1"/>
</dbReference>